<reference evidence="10" key="1">
    <citation type="submission" date="2023-11" db="EMBL/GenBank/DDBJ databases">
        <authorList>
            <person name="De Vega J J."/>
            <person name="De Vega J J."/>
        </authorList>
    </citation>
    <scope>NUCLEOTIDE SEQUENCE</scope>
</reference>
<keyword evidence="11" id="KW-1185">Reference proteome</keyword>
<evidence type="ECO:0000256" key="5">
    <source>
        <dbReference type="ARBA" id="ARBA00022989"/>
    </source>
</evidence>
<keyword evidence="3" id="KW-0813">Transport</keyword>
<evidence type="ECO:0000256" key="1">
    <source>
        <dbReference type="ARBA" id="ARBA00004141"/>
    </source>
</evidence>
<dbReference type="InterPro" id="IPR050360">
    <property type="entry name" value="MFS_Sugar_Transporters"/>
</dbReference>
<dbReference type="GO" id="GO:0005351">
    <property type="term" value="F:carbohydrate:proton symporter activity"/>
    <property type="evidence" value="ECO:0007669"/>
    <property type="project" value="TreeGrafter"/>
</dbReference>
<feature type="transmembrane region" description="Helical" evidence="8">
    <location>
        <begin position="108"/>
        <end position="124"/>
    </location>
</feature>
<dbReference type="InterPro" id="IPR005828">
    <property type="entry name" value="MFS_sugar_transport-like"/>
</dbReference>
<evidence type="ECO:0000313" key="11">
    <source>
        <dbReference type="Proteomes" id="UP001295794"/>
    </source>
</evidence>
<evidence type="ECO:0000259" key="9">
    <source>
        <dbReference type="PROSITE" id="PS50850"/>
    </source>
</evidence>
<dbReference type="InterPro" id="IPR036259">
    <property type="entry name" value="MFS_trans_sf"/>
</dbReference>
<name>A0AAD2JXW6_9AGAR</name>
<dbReference type="InterPro" id="IPR005829">
    <property type="entry name" value="Sugar_transporter_CS"/>
</dbReference>
<keyword evidence="4 8" id="KW-0812">Transmembrane</keyword>
<gene>
    <name evidence="10" type="ORF">MYCIT1_LOCUS10867</name>
</gene>
<feature type="transmembrane region" description="Helical" evidence="8">
    <location>
        <begin position="178"/>
        <end position="198"/>
    </location>
</feature>
<evidence type="ECO:0000256" key="2">
    <source>
        <dbReference type="ARBA" id="ARBA00010992"/>
    </source>
</evidence>
<feature type="transmembrane region" description="Helical" evidence="8">
    <location>
        <begin position="20"/>
        <end position="42"/>
    </location>
</feature>
<evidence type="ECO:0000256" key="4">
    <source>
        <dbReference type="ARBA" id="ARBA00022692"/>
    </source>
</evidence>
<feature type="domain" description="Major facilitator superfamily (MFS) profile" evidence="9">
    <location>
        <begin position="1"/>
        <end position="311"/>
    </location>
</feature>
<organism evidence="10 11">
    <name type="scientific">Mycena citricolor</name>
    <dbReference type="NCBI Taxonomy" id="2018698"/>
    <lineage>
        <taxon>Eukaryota</taxon>
        <taxon>Fungi</taxon>
        <taxon>Dikarya</taxon>
        <taxon>Basidiomycota</taxon>
        <taxon>Agaricomycotina</taxon>
        <taxon>Agaricomycetes</taxon>
        <taxon>Agaricomycetidae</taxon>
        <taxon>Agaricales</taxon>
        <taxon>Marasmiineae</taxon>
        <taxon>Mycenaceae</taxon>
        <taxon>Mycena</taxon>
    </lineage>
</organism>
<dbReference type="PROSITE" id="PS00216">
    <property type="entry name" value="SUGAR_TRANSPORT_1"/>
    <property type="match status" value="1"/>
</dbReference>
<evidence type="ECO:0000256" key="6">
    <source>
        <dbReference type="ARBA" id="ARBA00023136"/>
    </source>
</evidence>
<dbReference type="EMBL" id="CAVNYO010000136">
    <property type="protein sequence ID" value="CAK5267938.1"/>
    <property type="molecule type" value="Genomic_DNA"/>
</dbReference>
<dbReference type="PANTHER" id="PTHR48022:SF23">
    <property type="entry name" value="MAJOR FACILITATOR SUPERFAMILY (MFS) PROFILE DOMAIN-CONTAINING PROTEIN"/>
    <property type="match status" value="1"/>
</dbReference>
<evidence type="ECO:0000256" key="3">
    <source>
        <dbReference type="ARBA" id="ARBA00022448"/>
    </source>
</evidence>
<feature type="transmembrane region" description="Helical" evidence="8">
    <location>
        <begin position="288"/>
        <end position="308"/>
    </location>
</feature>
<comment type="similarity">
    <text evidence="2">Belongs to the major facilitator superfamily. Sugar transporter (TC 2.A.1.1) family.</text>
</comment>
<dbReference type="InterPro" id="IPR003663">
    <property type="entry name" value="Sugar/inositol_transpt"/>
</dbReference>
<dbReference type="PANTHER" id="PTHR48022">
    <property type="entry name" value="PLASTIDIC GLUCOSE TRANSPORTER 4"/>
    <property type="match status" value="1"/>
</dbReference>
<keyword evidence="5 8" id="KW-1133">Transmembrane helix</keyword>
<comment type="catalytic activity">
    <reaction evidence="7">
        <text>myo-inositol(out) + H(+)(out) = myo-inositol(in) + H(+)(in)</text>
        <dbReference type="Rhea" id="RHEA:60364"/>
        <dbReference type="ChEBI" id="CHEBI:15378"/>
        <dbReference type="ChEBI" id="CHEBI:17268"/>
    </reaction>
</comment>
<feature type="transmembrane region" description="Helical" evidence="8">
    <location>
        <begin position="149"/>
        <end position="171"/>
    </location>
</feature>
<protein>
    <recommendedName>
        <fullName evidence="9">Major facilitator superfamily (MFS) profile domain-containing protein</fullName>
    </recommendedName>
</protein>
<dbReference type="Proteomes" id="UP001295794">
    <property type="component" value="Unassembled WGS sequence"/>
</dbReference>
<accession>A0AAD2JXW6</accession>
<dbReference type="AlphaFoldDB" id="A0AAD2JXW6"/>
<dbReference type="PROSITE" id="PS50850">
    <property type="entry name" value="MFS"/>
    <property type="match status" value="1"/>
</dbReference>
<dbReference type="Pfam" id="PF00083">
    <property type="entry name" value="Sugar_tr"/>
    <property type="match status" value="1"/>
</dbReference>
<keyword evidence="6 8" id="KW-0472">Membrane</keyword>
<feature type="transmembrane region" description="Helical" evidence="8">
    <location>
        <begin position="257"/>
        <end position="276"/>
    </location>
</feature>
<dbReference type="GO" id="GO:0016020">
    <property type="term" value="C:membrane"/>
    <property type="evidence" value="ECO:0007669"/>
    <property type="project" value="UniProtKB-SubCell"/>
</dbReference>
<evidence type="ECO:0000256" key="8">
    <source>
        <dbReference type="SAM" id="Phobius"/>
    </source>
</evidence>
<sequence>MMSYWVNYGIALHVKPGPKLWRIPFGIQLIPAGVMLLGLLTVRESPRYLASVGRTQEALDNLAYLRREPPTADGVIHEMAEIEAAIQEERDARRELGLKEAFLGKGNWIRFVIAIVIFLLQQWSGQNAVNYYAPQIFASIGYTGRKNGLLATGIYGVIKVVATAIFVFLGVEWLGRKASLFISAVGMGTCFFIIGSILKTHPPPATSATAAPVGNPPAASKAMAAMLYIFVCFYSMGWGPLPWVYCADIFPTRTRHFGLAVASASQWLFNFVLTRTTLQMETNLGYKIYLMFGAINIGGSAVFSLFIPETKGRSLEDMDVIFGAVSREKRQADIAKQEQELDVRDGSEKA</sequence>
<feature type="transmembrane region" description="Helical" evidence="8">
    <location>
        <begin position="225"/>
        <end position="245"/>
    </location>
</feature>
<comment type="caution">
    <text evidence="10">The sequence shown here is derived from an EMBL/GenBank/DDBJ whole genome shotgun (WGS) entry which is preliminary data.</text>
</comment>
<proteinExistence type="inferred from homology"/>
<dbReference type="SUPFAM" id="SSF103473">
    <property type="entry name" value="MFS general substrate transporter"/>
    <property type="match status" value="1"/>
</dbReference>
<evidence type="ECO:0000256" key="7">
    <source>
        <dbReference type="ARBA" id="ARBA00049119"/>
    </source>
</evidence>
<dbReference type="PRINTS" id="PR00171">
    <property type="entry name" value="SUGRTRNSPORT"/>
</dbReference>
<evidence type="ECO:0000313" key="10">
    <source>
        <dbReference type="EMBL" id="CAK5267938.1"/>
    </source>
</evidence>
<comment type="subcellular location">
    <subcellularLocation>
        <location evidence="1">Membrane</location>
        <topology evidence="1">Multi-pass membrane protein</topology>
    </subcellularLocation>
</comment>
<dbReference type="Gene3D" id="1.20.1250.20">
    <property type="entry name" value="MFS general substrate transporter like domains"/>
    <property type="match status" value="1"/>
</dbReference>
<dbReference type="InterPro" id="IPR020846">
    <property type="entry name" value="MFS_dom"/>
</dbReference>